<dbReference type="PRINTS" id="PR00792">
    <property type="entry name" value="PEPSIN"/>
</dbReference>
<dbReference type="GO" id="GO:0004190">
    <property type="term" value="F:aspartic-type endopeptidase activity"/>
    <property type="evidence" value="ECO:0007669"/>
    <property type="project" value="UniProtKB-KW"/>
</dbReference>
<dbReference type="Pfam" id="PF14541">
    <property type="entry name" value="TAXi_C"/>
    <property type="match status" value="1"/>
</dbReference>
<evidence type="ECO:0000256" key="2">
    <source>
        <dbReference type="ARBA" id="ARBA00022670"/>
    </source>
</evidence>
<evidence type="ECO:0000256" key="5">
    <source>
        <dbReference type="ARBA" id="ARBA00023180"/>
    </source>
</evidence>
<protein>
    <submittedName>
        <fullName evidence="9">Aspartic proteinase nepenthesin-2</fullName>
    </submittedName>
</protein>
<feature type="chain" id="PRO_5033594761" evidence="7">
    <location>
        <begin position="17"/>
        <end position="481"/>
    </location>
</feature>
<gene>
    <name evidence="9" type="ORF">HS088_TW21G00281</name>
    <name evidence="10" type="ORF">HS088_TW21G00302</name>
</gene>
<feature type="signal peptide" evidence="7">
    <location>
        <begin position="1"/>
        <end position="16"/>
    </location>
</feature>
<keyword evidence="3 6" id="KW-0064">Aspartyl protease</keyword>
<keyword evidence="7" id="KW-0732">Signal</keyword>
<dbReference type="Proteomes" id="UP000593562">
    <property type="component" value="Unassembled WGS sequence"/>
</dbReference>
<evidence type="ECO:0000259" key="8">
    <source>
        <dbReference type="PROSITE" id="PS51767"/>
    </source>
</evidence>
<dbReference type="InterPro" id="IPR032799">
    <property type="entry name" value="TAXi_C"/>
</dbReference>
<comment type="similarity">
    <text evidence="1 6">Belongs to the peptidase A1 family.</text>
</comment>
<keyword evidence="4 6" id="KW-0378">Hydrolase</keyword>
<dbReference type="InterPro" id="IPR001969">
    <property type="entry name" value="Aspartic_peptidase_AS"/>
</dbReference>
<dbReference type="InterPro" id="IPR032861">
    <property type="entry name" value="TAXi_N"/>
</dbReference>
<dbReference type="InterPro" id="IPR021109">
    <property type="entry name" value="Peptidase_aspartic_dom_sf"/>
</dbReference>
<dbReference type="FunFam" id="2.40.70.10:FF:000033">
    <property type="entry name" value="Aspartyl protease family protein"/>
    <property type="match status" value="1"/>
</dbReference>
<dbReference type="Pfam" id="PF14543">
    <property type="entry name" value="TAXi_N"/>
    <property type="match status" value="1"/>
</dbReference>
<dbReference type="CDD" id="cd05476">
    <property type="entry name" value="pepsin_A_like_plant"/>
    <property type="match status" value="1"/>
</dbReference>
<dbReference type="PANTHER" id="PTHR47967">
    <property type="entry name" value="OS07G0603500 PROTEIN-RELATED"/>
    <property type="match status" value="1"/>
</dbReference>
<evidence type="ECO:0000313" key="9">
    <source>
        <dbReference type="EMBL" id="KAF5728138.1"/>
    </source>
</evidence>
<dbReference type="InterPro" id="IPR033121">
    <property type="entry name" value="PEPTIDASE_A1"/>
</dbReference>
<evidence type="ECO:0000256" key="3">
    <source>
        <dbReference type="ARBA" id="ARBA00022750"/>
    </source>
</evidence>
<comment type="caution">
    <text evidence="9">The sequence shown here is derived from an EMBL/GenBank/DDBJ whole genome shotgun (WGS) entry which is preliminary data.</text>
</comment>
<evidence type="ECO:0000256" key="4">
    <source>
        <dbReference type="ARBA" id="ARBA00022801"/>
    </source>
</evidence>
<evidence type="ECO:0000256" key="7">
    <source>
        <dbReference type="SAM" id="SignalP"/>
    </source>
</evidence>
<evidence type="ECO:0000256" key="1">
    <source>
        <dbReference type="ARBA" id="ARBA00007447"/>
    </source>
</evidence>
<name>A0A7J7C206_TRIWF</name>
<dbReference type="Gene3D" id="2.40.70.10">
    <property type="entry name" value="Acid Proteases"/>
    <property type="match status" value="2"/>
</dbReference>
<evidence type="ECO:0000313" key="11">
    <source>
        <dbReference type="Proteomes" id="UP000593562"/>
    </source>
</evidence>
<dbReference type="SUPFAM" id="SSF50630">
    <property type="entry name" value="Acid proteases"/>
    <property type="match status" value="1"/>
</dbReference>
<evidence type="ECO:0000256" key="6">
    <source>
        <dbReference type="RuleBase" id="RU000454"/>
    </source>
</evidence>
<dbReference type="InterPro" id="IPR034161">
    <property type="entry name" value="Pepsin-like_plant"/>
</dbReference>
<dbReference type="InterPro" id="IPR001461">
    <property type="entry name" value="Aspartic_peptidase_A1"/>
</dbReference>
<keyword evidence="5" id="KW-0325">Glycoprotein</keyword>
<feature type="domain" description="Peptidase A1" evidence="8">
    <location>
        <begin position="109"/>
        <end position="476"/>
    </location>
</feature>
<dbReference type="AlphaFoldDB" id="A0A7J7C206"/>
<keyword evidence="2 6" id="KW-0645">Protease</keyword>
<evidence type="ECO:0000313" key="10">
    <source>
        <dbReference type="EMBL" id="KAF5728159.1"/>
    </source>
</evidence>
<dbReference type="PANTHER" id="PTHR47967:SF69">
    <property type="entry name" value="ASPARTIC PROTEINASE NANA, CHLOROPLAST"/>
    <property type="match status" value="1"/>
</dbReference>
<accession>A0A7J7C206</accession>
<dbReference type="EMBL" id="JAAARO010000021">
    <property type="protein sequence ID" value="KAF5728138.1"/>
    <property type="molecule type" value="Genomic_DNA"/>
</dbReference>
<dbReference type="GO" id="GO:0006508">
    <property type="term" value="P:proteolysis"/>
    <property type="evidence" value="ECO:0007669"/>
    <property type="project" value="UniProtKB-KW"/>
</dbReference>
<dbReference type="InParanoid" id="A0A7J7C206"/>
<proteinExistence type="inferred from homology"/>
<dbReference type="PROSITE" id="PS00141">
    <property type="entry name" value="ASP_PROTEASE"/>
    <property type="match status" value="1"/>
</dbReference>
<reference evidence="9 11" key="1">
    <citation type="journal article" date="2020" name="Nat. Commun.">
        <title>Genome of Tripterygium wilfordii and identification of cytochrome P450 involved in triptolide biosynthesis.</title>
        <authorList>
            <person name="Tu L."/>
            <person name="Su P."/>
            <person name="Zhang Z."/>
            <person name="Gao L."/>
            <person name="Wang J."/>
            <person name="Hu T."/>
            <person name="Zhou J."/>
            <person name="Zhang Y."/>
            <person name="Zhao Y."/>
            <person name="Liu Y."/>
            <person name="Song Y."/>
            <person name="Tong Y."/>
            <person name="Lu Y."/>
            <person name="Yang J."/>
            <person name="Xu C."/>
            <person name="Jia M."/>
            <person name="Peters R.J."/>
            <person name="Huang L."/>
            <person name="Gao W."/>
        </authorList>
    </citation>
    <scope>NUCLEOTIDE SEQUENCE [LARGE SCALE GENOMIC DNA]</scope>
    <source>
        <strain evidence="11">cv. XIE 37</strain>
        <strain evidence="9">XIE 37</strain>
        <tissue evidence="9">Leaf</tissue>
    </source>
</reference>
<organism evidence="9 11">
    <name type="scientific">Tripterygium wilfordii</name>
    <name type="common">Thunder God vine</name>
    <dbReference type="NCBI Taxonomy" id="458696"/>
    <lineage>
        <taxon>Eukaryota</taxon>
        <taxon>Viridiplantae</taxon>
        <taxon>Streptophyta</taxon>
        <taxon>Embryophyta</taxon>
        <taxon>Tracheophyta</taxon>
        <taxon>Spermatophyta</taxon>
        <taxon>Magnoliopsida</taxon>
        <taxon>eudicotyledons</taxon>
        <taxon>Gunneridae</taxon>
        <taxon>Pentapetalae</taxon>
        <taxon>rosids</taxon>
        <taxon>fabids</taxon>
        <taxon>Celastrales</taxon>
        <taxon>Celastraceae</taxon>
        <taxon>Tripterygium</taxon>
    </lineage>
</organism>
<keyword evidence="11" id="KW-1185">Reference proteome</keyword>
<dbReference type="OrthoDB" id="2747330at2759"/>
<sequence length="481" mass="53960">MMACSISFLLVSVMVAVVVTDVNRNAMASATTLKMEMLHRHHPLLNARPETQLERVKELVTRDKIRHEMIARSHQRRLTVKTEEQEWKKSGGGIEFPMRAGRDYGAGEYFVNFKVGTPPQNFLMIADTGTELTWMNCIYRCRAHHNCTLNPPNRHQRRLSRHVFRSDLSSSFRTIPCSSRTCKVDLSNLFSLTYCPSNHTPCNYDYRFVDGSFATGLFARETVTVHGADGWIRKLKNVLVGCNNNFQGSFENVDGILGLAYSEHSFVWEAMDEFGGKFSYCLVDHLSHKNVFNYLTFGNNSNQSRRTPLSGNVRRTKLEIGLIPPFYALNVKGISIGNLMLDIPIKTWDASQGGGMIIESSTSLASLAQPAYQPVIDILQKSVSTFEKVTVDGVPLEHCFNSTGFKNSIVPRLVIHFMDGARFQPHVKSYVIDVADGVKCLGIVMGKWPGYSVIGNIMQQNYLWEFDLAGGTLGFAPSTCK</sequence>
<dbReference type="InterPro" id="IPR051708">
    <property type="entry name" value="Plant_Aspart_Prot_A1"/>
</dbReference>
<dbReference type="EMBL" id="JAAARO010000021">
    <property type="protein sequence ID" value="KAF5728159.1"/>
    <property type="molecule type" value="Genomic_DNA"/>
</dbReference>
<dbReference type="PROSITE" id="PS51767">
    <property type="entry name" value="PEPTIDASE_A1"/>
    <property type="match status" value="1"/>
</dbReference>
<dbReference type="FunCoup" id="A0A7J7C206">
    <property type="interactions" value="20"/>
</dbReference>